<dbReference type="Gene3D" id="3.30.200.20">
    <property type="entry name" value="Phosphorylase Kinase, domain 1"/>
    <property type="match status" value="1"/>
</dbReference>
<accession>A0A3P6PR10</accession>
<dbReference type="EMBL" id="UYRU01001620">
    <property type="protein sequence ID" value="VDK32093.1"/>
    <property type="molecule type" value="Genomic_DNA"/>
</dbReference>
<organism evidence="4 5">
    <name type="scientific">Dibothriocephalus latus</name>
    <name type="common">Fish tapeworm</name>
    <name type="synonym">Diphyllobothrium latum</name>
    <dbReference type="NCBI Taxonomy" id="60516"/>
    <lineage>
        <taxon>Eukaryota</taxon>
        <taxon>Metazoa</taxon>
        <taxon>Spiralia</taxon>
        <taxon>Lophotrochozoa</taxon>
        <taxon>Platyhelminthes</taxon>
        <taxon>Cestoda</taxon>
        <taxon>Eucestoda</taxon>
        <taxon>Diphyllobothriidea</taxon>
        <taxon>Diphyllobothriidae</taxon>
        <taxon>Dibothriocephalus</taxon>
    </lineage>
</organism>
<protein>
    <recommendedName>
        <fullName evidence="3">Protein kinase domain-containing protein</fullName>
    </recommendedName>
</protein>
<dbReference type="GO" id="GO:0005524">
    <property type="term" value="F:ATP binding"/>
    <property type="evidence" value="ECO:0007669"/>
    <property type="project" value="UniProtKB-UniRule"/>
</dbReference>
<dbReference type="PROSITE" id="PS50011">
    <property type="entry name" value="PROTEIN_KINASE_DOM"/>
    <property type="match status" value="1"/>
</dbReference>
<dbReference type="Pfam" id="PF00069">
    <property type="entry name" value="Pkinase"/>
    <property type="match status" value="1"/>
</dbReference>
<gene>
    <name evidence="4" type="ORF">DILT_LOCUS397</name>
</gene>
<dbReference type="InterPro" id="IPR011009">
    <property type="entry name" value="Kinase-like_dom_sf"/>
</dbReference>
<dbReference type="InterPro" id="IPR017441">
    <property type="entry name" value="Protein_kinase_ATP_BS"/>
</dbReference>
<dbReference type="PANTHER" id="PTHR24347">
    <property type="entry name" value="SERINE/THREONINE-PROTEIN KINASE"/>
    <property type="match status" value="1"/>
</dbReference>
<dbReference type="Proteomes" id="UP000281553">
    <property type="component" value="Unassembled WGS sequence"/>
</dbReference>
<reference evidence="4 5" key="1">
    <citation type="submission" date="2018-11" db="EMBL/GenBank/DDBJ databases">
        <authorList>
            <consortium name="Pathogen Informatics"/>
        </authorList>
    </citation>
    <scope>NUCLEOTIDE SEQUENCE [LARGE SCALE GENOMIC DNA]</scope>
</reference>
<keyword evidence="5" id="KW-1185">Reference proteome</keyword>
<keyword evidence="1" id="KW-0067">ATP-binding</keyword>
<dbReference type="GO" id="GO:0004672">
    <property type="term" value="F:protein kinase activity"/>
    <property type="evidence" value="ECO:0007669"/>
    <property type="project" value="InterPro"/>
</dbReference>
<feature type="region of interest" description="Disordered" evidence="2">
    <location>
        <begin position="213"/>
        <end position="233"/>
    </location>
</feature>
<evidence type="ECO:0000313" key="5">
    <source>
        <dbReference type="Proteomes" id="UP000281553"/>
    </source>
</evidence>
<feature type="domain" description="Protein kinase" evidence="3">
    <location>
        <begin position="300"/>
        <end position="377"/>
    </location>
</feature>
<name>A0A3P6PR10_DIBLA</name>
<evidence type="ECO:0000313" key="4">
    <source>
        <dbReference type="EMBL" id="VDK32093.1"/>
    </source>
</evidence>
<evidence type="ECO:0000256" key="1">
    <source>
        <dbReference type="PROSITE-ProRule" id="PRU10141"/>
    </source>
</evidence>
<dbReference type="AlphaFoldDB" id="A0A3P6PR10"/>
<evidence type="ECO:0000259" key="3">
    <source>
        <dbReference type="PROSITE" id="PS50011"/>
    </source>
</evidence>
<dbReference type="SUPFAM" id="SSF56112">
    <property type="entry name" value="Protein kinase-like (PK-like)"/>
    <property type="match status" value="1"/>
</dbReference>
<sequence length="377" mass="41961">MRTDHEGEWTGPNRSRLEGVQLLVAKYEQAAAPTSSVESLTDSGVCRSTVENQQSKQITEGNEEYKKSVPSLSIAARNQRTEVEQLGTLKSPPAVDRRRKRESSLSVQPTEENCVAVPVGQPPSQASVHNTPISPESRKGSQVGTSPSQMKPPEGKTEKEMTSAPRVPVVSEPPNSPRVSQPIRVALSQTRAGSIEKEKNKVSTHIQPVVADLKNGPQVPPVESKPADKPAEKLRLKSPADLVSPELYQKHVSEASYMQSKKITRGSMVSTRPNLNHKEEMKRFTPDPETHRNIDPKRDYEIMEQLGKGKFGRVNRCQKKGTEEVLAMKVVRMAKLRRDEHGDVMEVAILRAIGYHDSIACLYSAYEYKNECYIFSE</sequence>
<evidence type="ECO:0000256" key="2">
    <source>
        <dbReference type="SAM" id="MobiDB-lite"/>
    </source>
</evidence>
<proteinExistence type="predicted"/>
<keyword evidence="1" id="KW-0547">Nucleotide-binding</keyword>
<dbReference type="OrthoDB" id="504170at2759"/>
<feature type="region of interest" description="Disordered" evidence="2">
    <location>
        <begin position="48"/>
        <end position="183"/>
    </location>
</feature>
<feature type="compositionally biased region" description="Polar residues" evidence="2">
    <location>
        <begin position="122"/>
        <end position="149"/>
    </location>
</feature>
<dbReference type="InterPro" id="IPR000719">
    <property type="entry name" value="Prot_kinase_dom"/>
</dbReference>
<feature type="compositionally biased region" description="Polar residues" evidence="2">
    <location>
        <begin position="49"/>
        <end position="60"/>
    </location>
</feature>
<feature type="binding site" evidence="1">
    <location>
        <position position="329"/>
    </location>
    <ligand>
        <name>ATP</name>
        <dbReference type="ChEBI" id="CHEBI:30616"/>
    </ligand>
</feature>
<dbReference type="PROSITE" id="PS00107">
    <property type="entry name" value="PROTEIN_KINASE_ATP"/>
    <property type="match status" value="1"/>
</dbReference>